<feature type="region of interest" description="Disordered" evidence="1">
    <location>
        <begin position="1"/>
        <end position="29"/>
    </location>
</feature>
<protein>
    <recommendedName>
        <fullName evidence="4">TIGR02678 family protein</fullName>
    </recommendedName>
</protein>
<dbReference type="OrthoDB" id="188354at2"/>
<gene>
    <name evidence="2" type="ORF">GCM10010502_28350</name>
</gene>
<sequence length="600" mass="63036">MEQQEYAVGATRVAAGRPDGRTGGAGRGTADAVLAVREAEREVERSVERGAEGEVERDCEADPVGAVAGSGADDPLTSAEGLSPDPGLLRLAHWFAAATPGTADDLCTASFGLYPARHLGAAAAPADPAVSWWHGPTAHAAVPRAREARTDGGLRRARRDAAALPVVRSGAKQGGPGRHRRPERSRALPDAPRDVQDRSGEELPDAERRIAARLLLAHPLVTASGPHADGFPLIRRHRDWLTERFDTLLGYRLVIGPWHARLFKAGLGPGAARRLEHPATGAPFTPAGYARLALALALLVDAPEQLPYGRLVQAMRAAAPDLAAEGAPTGTAALDTSLGAALDASLDMALAALADWQVLGELPADPGDTAFVLTVDRELARAVPAGPPALADDAADLIRRAAEAEPGTAVRRLLAETPAVLTTDLPEDQREWLREHRLSGPAALAEFLGLEAELRAEGVALLDPAAELTDLALPGAGTLAQAALLLVERLVEEVRPLPGEDPGGDVAIPDALIDGVLGDIADDHDLPARYLADRTALRRDALDLLHRLGLITPTPRATWLLRPPAARYAPAPDLRPTPGTGRHSRPTTPTPPPPREGPHT</sequence>
<dbReference type="EMBL" id="BMUB01000005">
    <property type="protein sequence ID" value="GGU74825.1"/>
    <property type="molecule type" value="Genomic_DNA"/>
</dbReference>
<feature type="compositionally biased region" description="Basic and acidic residues" evidence="1">
    <location>
        <begin position="184"/>
        <end position="203"/>
    </location>
</feature>
<accession>A0A8H9HNG2</accession>
<reference evidence="2" key="1">
    <citation type="journal article" date="2014" name="Int. J. Syst. Evol. Microbiol.">
        <title>Complete genome sequence of Corynebacterium casei LMG S-19264T (=DSM 44701T), isolated from a smear-ripened cheese.</title>
        <authorList>
            <consortium name="US DOE Joint Genome Institute (JGI-PGF)"/>
            <person name="Walter F."/>
            <person name="Albersmeier A."/>
            <person name="Kalinowski J."/>
            <person name="Ruckert C."/>
        </authorList>
    </citation>
    <scope>NUCLEOTIDE SEQUENCE</scope>
    <source>
        <strain evidence="2">JCM 4434</strain>
    </source>
</reference>
<dbReference type="InterPro" id="IPR013494">
    <property type="entry name" value="CHP02678"/>
</dbReference>
<reference evidence="2" key="2">
    <citation type="submission" date="2020-09" db="EMBL/GenBank/DDBJ databases">
        <authorList>
            <person name="Sun Q."/>
            <person name="Ohkuma M."/>
        </authorList>
    </citation>
    <scope>NUCLEOTIDE SEQUENCE</scope>
    <source>
        <strain evidence="2">JCM 4434</strain>
    </source>
</reference>
<feature type="region of interest" description="Disordered" evidence="1">
    <location>
        <begin position="140"/>
        <end position="203"/>
    </location>
</feature>
<feature type="compositionally biased region" description="Basic and acidic residues" evidence="1">
    <location>
        <begin position="41"/>
        <end position="60"/>
    </location>
</feature>
<dbReference type="RefSeq" id="WP_079151517.1">
    <property type="nucleotide sequence ID" value="NZ_BMUB01000005.1"/>
</dbReference>
<dbReference type="AlphaFoldDB" id="A0A8H9HNG2"/>
<dbReference type="KEGG" id="kau:B6264_00955"/>
<dbReference type="Proteomes" id="UP000610124">
    <property type="component" value="Unassembled WGS sequence"/>
</dbReference>
<feature type="region of interest" description="Disordered" evidence="1">
    <location>
        <begin position="562"/>
        <end position="600"/>
    </location>
</feature>
<name>A0A8H9HNG2_KITAU</name>
<feature type="compositionally biased region" description="Basic and acidic residues" evidence="1">
    <location>
        <begin position="144"/>
        <end position="154"/>
    </location>
</feature>
<feature type="compositionally biased region" description="Pro residues" evidence="1">
    <location>
        <begin position="588"/>
        <end position="600"/>
    </location>
</feature>
<dbReference type="InterPro" id="IPR013493">
    <property type="entry name" value="CHP02677"/>
</dbReference>
<comment type="caution">
    <text evidence="2">The sequence shown here is derived from an EMBL/GenBank/DDBJ whole genome shotgun (WGS) entry which is preliminary data.</text>
</comment>
<proteinExistence type="predicted"/>
<dbReference type="GeneID" id="97490433"/>
<feature type="region of interest" description="Disordered" evidence="1">
    <location>
        <begin position="41"/>
        <end position="81"/>
    </location>
</feature>
<evidence type="ECO:0000313" key="3">
    <source>
        <dbReference type="Proteomes" id="UP000610124"/>
    </source>
</evidence>
<dbReference type="Pfam" id="PF09660">
    <property type="entry name" value="DUF2397"/>
    <property type="match status" value="1"/>
</dbReference>
<evidence type="ECO:0000256" key="1">
    <source>
        <dbReference type="SAM" id="MobiDB-lite"/>
    </source>
</evidence>
<feature type="compositionally biased region" description="Low complexity" evidence="1">
    <location>
        <begin position="562"/>
        <end position="581"/>
    </location>
</feature>
<evidence type="ECO:0008006" key="4">
    <source>
        <dbReference type="Google" id="ProtNLM"/>
    </source>
</evidence>
<organism evidence="2 3">
    <name type="scientific">Kitasatospora aureofaciens</name>
    <name type="common">Streptomyces aureofaciens</name>
    <dbReference type="NCBI Taxonomy" id="1894"/>
    <lineage>
        <taxon>Bacteria</taxon>
        <taxon>Bacillati</taxon>
        <taxon>Actinomycetota</taxon>
        <taxon>Actinomycetes</taxon>
        <taxon>Kitasatosporales</taxon>
        <taxon>Streptomycetaceae</taxon>
        <taxon>Kitasatospora</taxon>
    </lineage>
</organism>
<dbReference type="Pfam" id="PF09661">
    <property type="entry name" value="DUF2398"/>
    <property type="match status" value="1"/>
</dbReference>
<evidence type="ECO:0000313" key="2">
    <source>
        <dbReference type="EMBL" id="GGU74825.1"/>
    </source>
</evidence>